<comment type="similarity">
    <text evidence="1">Belongs to the TSR2 family.</text>
</comment>
<name>A0AAD5Z384_9POAL</name>
<dbReference type="Proteomes" id="UP001210211">
    <property type="component" value="Unassembled WGS sequence"/>
</dbReference>
<proteinExistence type="inferred from homology"/>
<dbReference type="GO" id="GO:0006364">
    <property type="term" value="P:rRNA processing"/>
    <property type="evidence" value="ECO:0007669"/>
    <property type="project" value="UniProtKB-KW"/>
</dbReference>
<accession>A0AAD5Z384</accession>
<evidence type="ECO:0000256" key="3">
    <source>
        <dbReference type="SAM" id="MobiDB-lite"/>
    </source>
</evidence>
<dbReference type="AlphaFoldDB" id="A0AAD5Z384"/>
<organism evidence="4 5">
    <name type="scientific">Rhynchospora tenuis</name>
    <dbReference type="NCBI Taxonomy" id="198213"/>
    <lineage>
        <taxon>Eukaryota</taxon>
        <taxon>Viridiplantae</taxon>
        <taxon>Streptophyta</taxon>
        <taxon>Embryophyta</taxon>
        <taxon>Tracheophyta</taxon>
        <taxon>Spermatophyta</taxon>
        <taxon>Magnoliopsida</taxon>
        <taxon>Liliopsida</taxon>
        <taxon>Poales</taxon>
        <taxon>Cyperaceae</taxon>
        <taxon>Cyperoideae</taxon>
        <taxon>Rhynchosporeae</taxon>
        <taxon>Rhynchospora</taxon>
    </lineage>
</organism>
<evidence type="ECO:0000313" key="5">
    <source>
        <dbReference type="Proteomes" id="UP001210211"/>
    </source>
</evidence>
<protein>
    <recommendedName>
        <fullName evidence="6">Pre-rRNA-processing protein TSR2</fullName>
    </recommendedName>
</protein>
<dbReference type="EMBL" id="JAMRDG010000002">
    <property type="protein sequence ID" value="KAJ3685266.1"/>
    <property type="molecule type" value="Genomic_DNA"/>
</dbReference>
<dbReference type="InterPro" id="IPR019398">
    <property type="entry name" value="Pre-rRNA_process_TSR2"/>
</dbReference>
<evidence type="ECO:0000256" key="2">
    <source>
        <dbReference type="ARBA" id="ARBA00022552"/>
    </source>
</evidence>
<comment type="caution">
    <text evidence="4">The sequence shown here is derived from an EMBL/GenBank/DDBJ whole genome shotgun (WGS) entry which is preliminary data.</text>
</comment>
<evidence type="ECO:0000313" key="4">
    <source>
        <dbReference type="EMBL" id="KAJ3685266.1"/>
    </source>
</evidence>
<dbReference type="Pfam" id="PF10273">
    <property type="entry name" value="WGG"/>
    <property type="match status" value="1"/>
</dbReference>
<dbReference type="PANTHER" id="PTHR21250">
    <property type="entry name" value="PRE-RRNA-PROCESSING PROTEIN TSR2 HOMOLOG"/>
    <property type="match status" value="1"/>
</dbReference>
<gene>
    <name evidence="4" type="ORF">LUZ61_014430</name>
</gene>
<evidence type="ECO:0000256" key="1">
    <source>
        <dbReference type="ARBA" id="ARBA00006524"/>
    </source>
</evidence>
<feature type="region of interest" description="Disordered" evidence="3">
    <location>
        <begin position="127"/>
        <end position="199"/>
    </location>
</feature>
<reference evidence="4 5" key="1">
    <citation type="journal article" date="2022" name="Cell">
        <title>Repeat-based holocentromeres influence genome architecture and karyotype evolution.</title>
        <authorList>
            <person name="Hofstatter P.G."/>
            <person name="Thangavel G."/>
            <person name="Lux T."/>
            <person name="Neumann P."/>
            <person name="Vondrak T."/>
            <person name="Novak P."/>
            <person name="Zhang M."/>
            <person name="Costa L."/>
            <person name="Castellani M."/>
            <person name="Scott A."/>
            <person name="Toegelov H."/>
            <person name="Fuchs J."/>
            <person name="Mata-Sucre Y."/>
            <person name="Dias Y."/>
            <person name="Vanzela A.L.L."/>
            <person name="Huettel B."/>
            <person name="Almeida C.C.S."/>
            <person name="Simkova H."/>
            <person name="Souza G."/>
            <person name="Pedrosa-Harand A."/>
            <person name="Macas J."/>
            <person name="Mayer K.F.X."/>
            <person name="Houben A."/>
            <person name="Marques A."/>
        </authorList>
    </citation>
    <scope>NUCLEOTIDE SEQUENCE [LARGE SCALE GENOMIC DNA]</scope>
    <source>
        <strain evidence="4">RhyTen1mFocal</strain>
    </source>
</reference>
<evidence type="ECO:0008006" key="6">
    <source>
        <dbReference type="Google" id="ProtNLM"/>
    </source>
</evidence>
<keyword evidence="5" id="KW-1185">Reference proteome</keyword>
<sequence length="199" mass="21965">MDSSNGGGEAPQVLSAEAAAILSEGISLVLSRWTALQMAVENQWGGRESRSKADLLVASIQSWFIQTKPPLYIDDLEGLIYDDMLHSFNTEIEDGSVEEVAEQLMIMHEECLKGQYESIQKLKQLAPPQRNAVSQSKQVANDEDDESSDEEGPEDSMAVEEARQEGMDVDQSKTVAKPLPDPEGWTVVANKRNKGRRSN</sequence>
<feature type="compositionally biased region" description="Acidic residues" evidence="3">
    <location>
        <begin position="141"/>
        <end position="158"/>
    </location>
</feature>
<keyword evidence="2" id="KW-0698">rRNA processing</keyword>